<dbReference type="OrthoDB" id="26525at2759"/>
<comment type="caution">
    <text evidence="1">The sequence shown here is derived from an EMBL/GenBank/DDBJ whole genome shotgun (WGS) entry which is preliminary data.</text>
</comment>
<gene>
    <name evidence="1" type="ORF">ACAOBT_LOCUS16435</name>
</gene>
<sequence length="47" mass="5787">MDKDKLKLKLRDQVVQRAVQFWKKKIYKAKIVYTEHAMRSRKVLVLR</sequence>
<evidence type="ECO:0000313" key="2">
    <source>
        <dbReference type="Proteomes" id="UP001152888"/>
    </source>
</evidence>
<accession>A0A9P0KXK6</accession>
<evidence type="ECO:0000313" key="1">
    <source>
        <dbReference type="EMBL" id="CAH1984986.1"/>
    </source>
</evidence>
<reference evidence="1" key="1">
    <citation type="submission" date="2022-03" db="EMBL/GenBank/DDBJ databases">
        <authorList>
            <person name="Sayadi A."/>
        </authorList>
    </citation>
    <scope>NUCLEOTIDE SEQUENCE</scope>
</reference>
<dbReference type="EMBL" id="CAKOFQ010006969">
    <property type="protein sequence ID" value="CAH1984986.1"/>
    <property type="molecule type" value="Genomic_DNA"/>
</dbReference>
<dbReference type="Proteomes" id="UP001152888">
    <property type="component" value="Unassembled WGS sequence"/>
</dbReference>
<name>A0A9P0KXK6_ACAOB</name>
<organism evidence="1 2">
    <name type="scientific">Acanthoscelides obtectus</name>
    <name type="common">Bean weevil</name>
    <name type="synonym">Bruchus obtectus</name>
    <dbReference type="NCBI Taxonomy" id="200917"/>
    <lineage>
        <taxon>Eukaryota</taxon>
        <taxon>Metazoa</taxon>
        <taxon>Ecdysozoa</taxon>
        <taxon>Arthropoda</taxon>
        <taxon>Hexapoda</taxon>
        <taxon>Insecta</taxon>
        <taxon>Pterygota</taxon>
        <taxon>Neoptera</taxon>
        <taxon>Endopterygota</taxon>
        <taxon>Coleoptera</taxon>
        <taxon>Polyphaga</taxon>
        <taxon>Cucujiformia</taxon>
        <taxon>Chrysomeloidea</taxon>
        <taxon>Chrysomelidae</taxon>
        <taxon>Bruchinae</taxon>
        <taxon>Bruchini</taxon>
        <taxon>Acanthoscelides</taxon>
    </lineage>
</organism>
<protein>
    <submittedName>
        <fullName evidence="1">Uncharacterized protein</fullName>
    </submittedName>
</protein>
<dbReference type="AlphaFoldDB" id="A0A9P0KXK6"/>
<keyword evidence="2" id="KW-1185">Reference proteome</keyword>
<proteinExistence type="predicted"/>